<evidence type="ECO:0000256" key="1">
    <source>
        <dbReference type="ARBA" id="ARBA00004455"/>
    </source>
</evidence>
<feature type="domain" description="Protein kinase" evidence="16">
    <location>
        <begin position="27"/>
        <end position="298"/>
    </location>
</feature>
<dbReference type="Pfam" id="PF00069">
    <property type="entry name" value="Pkinase"/>
    <property type="match status" value="1"/>
</dbReference>
<dbReference type="InterPro" id="IPR000719">
    <property type="entry name" value="Prot_kinase_dom"/>
</dbReference>
<evidence type="ECO:0000256" key="13">
    <source>
        <dbReference type="ARBA" id="ARBA00048659"/>
    </source>
</evidence>
<dbReference type="GO" id="GO:0016236">
    <property type="term" value="P:macroautophagy"/>
    <property type="evidence" value="ECO:0007669"/>
    <property type="project" value="InterPro"/>
</dbReference>
<dbReference type="SUPFAM" id="SSF50978">
    <property type="entry name" value="WD40 repeat-like"/>
    <property type="match status" value="1"/>
</dbReference>
<dbReference type="GO" id="GO:0071561">
    <property type="term" value="C:nucleus-vacuole junction"/>
    <property type="evidence" value="ECO:0007669"/>
    <property type="project" value="TreeGrafter"/>
</dbReference>
<dbReference type="GO" id="GO:0006623">
    <property type="term" value="P:protein targeting to vacuole"/>
    <property type="evidence" value="ECO:0007669"/>
    <property type="project" value="TreeGrafter"/>
</dbReference>
<evidence type="ECO:0000256" key="5">
    <source>
        <dbReference type="ARBA" id="ARBA00022679"/>
    </source>
</evidence>
<dbReference type="EMBL" id="CP014242">
    <property type="protein sequence ID" value="AMD18745.1"/>
    <property type="molecule type" value="Genomic_DNA"/>
</dbReference>
<dbReference type="SUPFAM" id="SSF56112">
    <property type="entry name" value="Protein kinase-like (PK-like)"/>
    <property type="match status" value="1"/>
</dbReference>
<keyword evidence="9" id="KW-0418">Kinase</keyword>
<dbReference type="GO" id="GO:0034272">
    <property type="term" value="C:phosphatidylinositol 3-kinase complex, class III, type II"/>
    <property type="evidence" value="ECO:0007669"/>
    <property type="project" value="TreeGrafter"/>
</dbReference>
<evidence type="ECO:0000259" key="16">
    <source>
        <dbReference type="PROSITE" id="PS50011"/>
    </source>
</evidence>
<dbReference type="SMART" id="SM00220">
    <property type="entry name" value="S_TKc"/>
    <property type="match status" value="1"/>
</dbReference>
<dbReference type="InterPro" id="IPR011009">
    <property type="entry name" value="Kinase-like_dom_sf"/>
</dbReference>
<dbReference type="PROSITE" id="PS50011">
    <property type="entry name" value="PROTEIN_KINASE_DOM"/>
    <property type="match status" value="1"/>
</dbReference>
<proteinExistence type="predicted"/>
<keyword evidence="8" id="KW-0967">Endosome</keyword>
<evidence type="ECO:0000256" key="2">
    <source>
        <dbReference type="ARBA" id="ARBA00012513"/>
    </source>
</evidence>
<evidence type="ECO:0000256" key="3">
    <source>
        <dbReference type="ARBA" id="ARBA00022527"/>
    </source>
</evidence>
<dbReference type="SUPFAM" id="SSF48371">
    <property type="entry name" value="ARM repeat"/>
    <property type="match status" value="1"/>
</dbReference>
<evidence type="ECO:0000313" key="18">
    <source>
        <dbReference type="Proteomes" id="UP000243052"/>
    </source>
</evidence>
<dbReference type="PANTHER" id="PTHR17583:SF0">
    <property type="entry name" value="PHOSPHOINOSITIDE 3-KINASE REGULATORY SUBUNIT 4"/>
    <property type="match status" value="1"/>
</dbReference>
<organism evidence="17 18">
    <name type="scientific">Eremothecium sinecaudum</name>
    <dbReference type="NCBI Taxonomy" id="45286"/>
    <lineage>
        <taxon>Eukaryota</taxon>
        <taxon>Fungi</taxon>
        <taxon>Dikarya</taxon>
        <taxon>Ascomycota</taxon>
        <taxon>Saccharomycotina</taxon>
        <taxon>Saccharomycetes</taxon>
        <taxon>Saccharomycetales</taxon>
        <taxon>Saccharomycetaceae</taxon>
        <taxon>Eremothecium</taxon>
    </lineage>
</organism>
<accession>A0A125RDW2</accession>
<dbReference type="GO" id="GO:0034271">
    <property type="term" value="C:phosphatidylinositol 3-kinase complex, class III, type I"/>
    <property type="evidence" value="ECO:0007669"/>
    <property type="project" value="TreeGrafter"/>
</dbReference>
<evidence type="ECO:0000313" key="17">
    <source>
        <dbReference type="EMBL" id="AMD18745.1"/>
    </source>
</evidence>
<dbReference type="SMART" id="SM00320">
    <property type="entry name" value="WD40"/>
    <property type="match status" value="5"/>
</dbReference>
<dbReference type="FunFam" id="1.10.510.10:FF:000497">
    <property type="entry name" value="Phosphoinositide 3-kinase regulatory subunit"/>
    <property type="match status" value="1"/>
</dbReference>
<dbReference type="CDD" id="cd13980">
    <property type="entry name" value="STKc_Vps15"/>
    <property type="match status" value="1"/>
</dbReference>
<evidence type="ECO:0000256" key="15">
    <source>
        <dbReference type="PROSITE-ProRule" id="PRU00103"/>
    </source>
</evidence>
<dbReference type="Gene3D" id="2.130.10.10">
    <property type="entry name" value="YVTN repeat-like/Quinoprotein amine dehydrogenase"/>
    <property type="match status" value="1"/>
</dbReference>
<dbReference type="Gene3D" id="1.25.10.10">
    <property type="entry name" value="Leucine-rich Repeat Variant"/>
    <property type="match status" value="1"/>
</dbReference>
<keyword evidence="10" id="KW-0067">ATP-binding</keyword>
<dbReference type="EC" id="2.7.11.1" evidence="2"/>
<dbReference type="GO" id="GO:0004674">
    <property type="term" value="F:protein serine/threonine kinase activity"/>
    <property type="evidence" value="ECO:0007669"/>
    <property type="project" value="UniProtKB-KW"/>
</dbReference>
<keyword evidence="6" id="KW-0677">Repeat</keyword>
<feature type="repeat" description="HEAT" evidence="15">
    <location>
        <begin position="593"/>
        <end position="631"/>
    </location>
</feature>
<sequence length="1410" mass="160120">MGANLSLITQTSPSIALSSYIDILDEVHYVTHLNSSRFLKTCKGLDPNGEIIVKVFIKPTDNYSLHDICSKLNAESLELAQLPNVLNYSKIIETDRAGYLIRQYLKTNLYDRLSSRPFLQDIELKFLAFQLLQALDDLHSKGIIHGDLKTENILLTSWNWLILTDFSSYVKPVYLPEDNPGEFAFFFDTSGRRNCYIAPERFDSEMYKHAANNMKASKGMDIFSAGCCIAEMFSEGKPTFNLSDLFKYKSGEYTIDEIISQGIKDNHLRSLICDMIQLDPNKRLSAQQLLSKYRGIFFPDYFFTFTYEYLKSLAVLNGHGSAIGSMCSHATLADRITNMDDMVAKVYNDYSKICTALQYPVKKPKTDDNKARKLTSNQVKLPILGPILLQEYDPTIVQMQEESALLFLTFLLHAVRNLYSSTNRLKCLELITVLSQYVSDGNKLDRVLPFVSSMLFDSVPMVQGLAIQCLSQILSMVSELNSINENVFIDYILPRLKQLLQNSRSNPYVRMILADTLGDFAKSAVKFQEITIILRLSTDTDSIKKSKRRLARNFEDLTVTLLTDSESSTKIALLENILPVCNLFGREKTNDIILSHLITYLNDKNSNVRIKLVQAITGVVVLLGPLTLEQYVLPLLIQTITDSEELVVVNILQSLKSLCHVGMIRHGLFYEIAEIVTILLLHPNAWIRQVALLLILEMSSKLSTAEVYCIMYPIIRPFFEFDVNFSWESMFTSCKKPVSRNVYDLLCTWSLRASKTLFWKQIPNKTVDSFGNNSIEFITKDYTVKNYGLNGMKISNASLPLQSNQEVLLTTEDKNWIDKIRNLGVHENELWKLGALRAYVFRVSKMLTRKPELQEELLENGKAESSPATTFVMPRTVFFDITHVEENRIETTPVLMDYRTSADSQLSTSEVLNQRQYPIPIGVNGSLFLSTKASPTTTSNLDNVYVQLEPSSEHPFSFMHGARKAVQESKFLISNSYDGEVPTIKEFLINVKIKPHLRDFKEFGPYFVPNGTELRKQSTQSEYKGELVSHLTENAPASIVKIIASNSKPYCISASDQGVLKFWDLQELKRGETYDSAMQFELGSSIVAIRFLPNYDVFAAATRDGMVSIIRICFRERSGVELYSHFEIIRKYSITNENEYATNLELLSNDSKPYMILTTNYSRIIILDITTMDTLTVLQNNPRYGAILSFTTDRDATWMLVGTSKGILCLWDIRFNIMVKSWTFADHFPITHIEHYPSLSRKHENNVVIVGGSKHALASVWDISKCICRELLLTSDTKQDLSEFLPIEKGLDKLEFQSSAFITSISDMHVDGPRIFLVDKNTNNILMVNFKNKSQNTGIVGPTTNMTHFSTTQATTNLCITVRSFTDFIPLHNLGYQFHTDIINTITVSKTLDEPLIISGDNSGIMNLYR</sequence>
<evidence type="ECO:0000256" key="7">
    <source>
        <dbReference type="ARBA" id="ARBA00022741"/>
    </source>
</evidence>
<dbReference type="STRING" id="45286.A0A125RDW2"/>
<evidence type="ECO:0000256" key="8">
    <source>
        <dbReference type="ARBA" id="ARBA00022753"/>
    </source>
</evidence>
<dbReference type="InterPro" id="IPR055231">
    <property type="entry name" value="2AA_helical"/>
</dbReference>
<dbReference type="InterPro" id="IPR016024">
    <property type="entry name" value="ARM-type_fold"/>
</dbReference>
<protein>
    <recommendedName>
        <fullName evidence="2">non-specific serine/threonine protein kinase</fullName>
        <ecNumber evidence="2">2.7.11.1</ecNumber>
    </recommendedName>
</protein>
<dbReference type="InterPro" id="IPR021133">
    <property type="entry name" value="HEAT_type_2"/>
</dbReference>
<name>A0A125RDW2_9SACH</name>
<dbReference type="InterPro" id="IPR045162">
    <property type="entry name" value="Vps15-like"/>
</dbReference>
<evidence type="ECO:0000256" key="4">
    <source>
        <dbReference type="ARBA" id="ARBA00022574"/>
    </source>
</evidence>
<dbReference type="GO" id="GO:0005770">
    <property type="term" value="C:late endosome"/>
    <property type="evidence" value="ECO:0007669"/>
    <property type="project" value="TreeGrafter"/>
</dbReference>
<reference evidence="17 18" key="1">
    <citation type="submission" date="2016-01" db="EMBL/GenBank/DDBJ databases">
        <title>Genome sequence of the yeast Holleya sinecauda.</title>
        <authorList>
            <person name="Dietrich F.S."/>
        </authorList>
    </citation>
    <scope>NUCLEOTIDE SEQUENCE [LARGE SCALE GENOMIC DNA]</scope>
    <source>
        <strain evidence="17 18">ATCC 58844</strain>
    </source>
</reference>
<keyword evidence="3" id="KW-0723">Serine/threonine-protein kinase</keyword>
<dbReference type="InterPro" id="IPR008271">
    <property type="entry name" value="Ser/Thr_kinase_AS"/>
</dbReference>
<dbReference type="GO" id="GO:0010008">
    <property type="term" value="C:endosome membrane"/>
    <property type="evidence" value="ECO:0007669"/>
    <property type="project" value="UniProtKB-SubCell"/>
</dbReference>
<comment type="subcellular location">
    <subcellularLocation>
        <location evidence="1">Endosome membrane</location>
        <topology evidence="1">Lipid-anchor</topology>
    </subcellularLocation>
    <subcellularLocation>
        <location evidence="12">Golgi apparatus</location>
        <location evidence="12">trans-Golgi network membrane</location>
        <topology evidence="12">Lipid-anchor</topology>
    </subcellularLocation>
</comment>
<comment type="catalytic activity">
    <reaction evidence="13">
        <text>L-threonyl-[protein] + ATP = O-phospho-L-threonyl-[protein] + ADP + H(+)</text>
        <dbReference type="Rhea" id="RHEA:46608"/>
        <dbReference type="Rhea" id="RHEA-COMP:11060"/>
        <dbReference type="Rhea" id="RHEA-COMP:11605"/>
        <dbReference type="ChEBI" id="CHEBI:15378"/>
        <dbReference type="ChEBI" id="CHEBI:30013"/>
        <dbReference type="ChEBI" id="CHEBI:30616"/>
        <dbReference type="ChEBI" id="CHEBI:61977"/>
        <dbReference type="ChEBI" id="CHEBI:456216"/>
        <dbReference type="EC" id="2.7.11.1"/>
    </reaction>
    <physiologicalReaction direction="left-to-right" evidence="13">
        <dbReference type="Rhea" id="RHEA:46609"/>
    </physiologicalReaction>
</comment>
<dbReference type="InterPro" id="IPR001680">
    <property type="entry name" value="WD40_rpt"/>
</dbReference>
<dbReference type="InterPro" id="IPR036322">
    <property type="entry name" value="WD40_repeat_dom_sf"/>
</dbReference>
<dbReference type="PROSITE" id="PS00108">
    <property type="entry name" value="PROTEIN_KINASE_ST"/>
    <property type="match status" value="1"/>
</dbReference>
<dbReference type="OrthoDB" id="242910at2759"/>
<gene>
    <name evidence="17" type="ORF">AW171_hschr2261</name>
</gene>
<dbReference type="Gene3D" id="1.10.510.10">
    <property type="entry name" value="Transferase(Phosphotransferase) domain 1"/>
    <property type="match status" value="1"/>
</dbReference>
<evidence type="ECO:0000256" key="11">
    <source>
        <dbReference type="ARBA" id="ARBA00023006"/>
    </source>
</evidence>
<evidence type="ECO:0000256" key="6">
    <source>
        <dbReference type="ARBA" id="ARBA00022737"/>
    </source>
</evidence>
<keyword evidence="7" id="KW-0547">Nucleotide-binding</keyword>
<dbReference type="PROSITE" id="PS50077">
    <property type="entry name" value="HEAT_REPEAT"/>
    <property type="match status" value="1"/>
</dbReference>
<keyword evidence="5" id="KW-0808">Transferase</keyword>
<dbReference type="PANTHER" id="PTHR17583">
    <property type="entry name" value="PHOSPHOINOSITIDE 3-KINASE REGULATORY SUBUNIT 4"/>
    <property type="match status" value="1"/>
</dbReference>
<evidence type="ECO:0000256" key="14">
    <source>
        <dbReference type="ARBA" id="ARBA00048977"/>
    </source>
</evidence>
<dbReference type="InterPro" id="IPR015943">
    <property type="entry name" value="WD40/YVTN_repeat-like_dom_sf"/>
</dbReference>
<dbReference type="GO" id="GO:0005524">
    <property type="term" value="F:ATP binding"/>
    <property type="evidence" value="ECO:0007669"/>
    <property type="project" value="UniProtKB-KW"/>
</dbReference>
<evidence type="ECO:0000256" key="10">
    <source>
        <dbReference type="ARBA" id="ARBA00022840"/>
    </source>
</evidence>
<comment type="catalytic activity">
    <reaction evidence="14">
        <text>L-seryl-[protein] + ATP = O-phospho-L-seryl-[protein] + ADP + H(+)</text>
        <dbReference type="Rhea" id="RHEA:17989"/>
        <dbReference type="Rhea" id="RHEA-COMP:9863"/>
        <dbReference type="Rhea" id="RHEA-COMP:11604"/>
        <dbReference type="ChEBI" id="CHEBI:15378"/>
        <dbReference type="ChEBI" id="CHEBI:29999"/>
        <dbReference type="ChEBI" id="CHEBI:30616"/>
        <dbReference type="ChEBI" id="CHEBI:83421"/>
        <dbReference type="ChEBI" id="CHEBI:456216"/>
        <dbReference type="EC" id="2.7.11.1"/>
    </reaction>
    <physiologicalReaction direction="left-to-right" evidence="14">
        <dbReference type="Rhea" id="RHEA:17990"/>
    </physiologicalReaction>
</comment>
<dbReference type="GeneID" id="28721906"/>
<dbReference type="InterPro" id="IPR011989">
    <property type="entry name" value="ARM-like"/>
</dbReference>
<keyword evidence="11" id="KW-0072">Autophagy</keyword>
<dbReference type="Pfam" id="PF22956">
    <property type="entry name" value="VPS15-like_hel"/>
    <property type="match status" value="1"/>
</dbReference>
<keyword evidence="4" id="KW-0853">WD repeat</keyword>
<keyword evidence="18" id="KW-1185">Reference proteome</keyword>
<dbReference type="GO" id="GO:0045324">
    <property type="term" value="P:late endosome to vacuole transport"/>
    <property type="evidence" value="ECO:0007669"/>
    <property type="project" value="InterPro"/>
</dbReference>
<dbReference type="Proteomes" id="UP000243052">
    <property type="component" value="Chromosome ii"/>
</dbReference>
<dbReference type="GO" id="GO:0005794">
    <property type="term" value="C:Golgi apparatus"/>
    <property type="evidence" value="ECO:0007669"/>
    <property type="project" value="UniProtKB-SubCell"/>
</dbReference>
<evidence type="ECO:0000256" key="12">
    <source>
        <dbReference type="ARBA" id="ARBA00037864"/>
    </source>
</evidence>
<evidence type="ECO:0000256" key="9">
    <source>
        <dbReference type="ARBA" id="ARBA00022777"/>
    </source>
</evidence>
<dbReference type="RefSeq" id="XP_017985741.1">
    <property type="nucleotide sequence ID" value="XM_018130163.1"/>
</dbReference>